<accession>A0A8E7EIQ5</accession>
<protein>
    <submittedName>
        <fullName evidence="1">Nitrogenase</fullName>
    </submittedName>
</protein>
<name>A0A8E7EIQ5_9EURY</name>
<reference evidence="1 2" key="1">
    <citation type="submission" date="2021-05" db="EMBL/GenBank/DDBJ databases">
        <title>A novel Methanospirillum isolate from a pyrite-forming mixed culture.</title>
        <authorList>
            <person name="Bunk B."/>
            <person name="Sproer C."/>
            <person name="Spring S."/>
            <person name="Pester M."/>
        </authorList>
    </citation>
    <scope>NUCLEOTIDE SEQUENCE [LARGE SCALE GENOMIC DNA]</scope>
    <source>
        <strain evidence="1 2">J.3.6.1-F.2.7.3</strain>
    </source>
</reference>
<dbReference type="GeneID" id="65097498"/>
<dbReference type="EMBL" id="CP075546">
    <property type="protein sequence ID" value="QVV87675.1"/>
    <property type="molecule type" value="Genomic_DNA"/>
</dbReference>
<dbReference type="RefSeq" id="WP_214418495.1">
    <property type="nucleotide sequence ID" value="NZ_CP075546.1"/>
</dbReference>
<dbReference type="Pfam" id="PF09582">
    <property type="entry name" value="AnfO_nitrog"/>
    <property type="match status" value="1"/>
</dbReference>
<dbReference type="Proteomes" id="UP000680656">
    <property type="component" value="Chromosome"/>
</dbReference>
<gene>
    <name evidence="1" type="ORF">KHC33_09900</name>
</gene>
<sequence length="210" mass="23506">MYCEIATILGADGMSSSLTGSGTIAVFRRNQGVWNLDREMSFIATESDSLATLRKKMADLISFLGECKIFVANQAIGALYYELMKAGCSVFEVSGKPVDFLEKVLQEEEQEQAKIAAMRNEPLPGPYEKSPGNFFVSIKEIQGKTPGITSKQILLDFMREGKFKTLEIICDHIPPWVEMESEQRGYKIESEKVRVNEVKMKVINPSFTGK</sequence>
<evidence type="ECO:0000313" key="1">
    <source>
        <dbReference type="EMBL" id="QVV87675.1"/>
    </source>
</evidence>
<evidence type="ECO:0000313" key="2">
    <source>
        <dbReference type="Proteomes" id="UP000680656"/>
    </source>
</evidence>
<dbReference type="InterPro" id="IPR014287">
    <property type="entry name" value="Nase_Fe-Fe_AnfO"/>
</dbReference>
<keyword evidence="2" id="KW-1185">Reference proteome</keyword>
<dbReference type="KEGG" id="mrtj:KHC33_09900"/>
<dbReference type="AlphaFoldDB" id="A0A8E7EIQ5"/>
<proteinExistence type="predicted"/>
<organism evidence="1 2">
    <name type="scientific">Methanospirillum purgamenti</name>
    <dbReference type="NCBI Taxonomy" id="2834276"/>
    <lineage>
        <taxon>Archaea</taxon>
        <taxon>Methanobacteriati</taxon>
        <taxon>Methanobacteriota</taxon>
        <taxon>Stenosarchaea group</taxon>
        <taxon>Methanomicrobia</taxon>
        <taxon>Methanomicrobiales</taxon>
        <taxon>Methanospirillaceae</taxon>
        <taxon>Methanospirillum</taxon>
    </lineage>
</organism>